<evidence type="ECO:0000313" key="2">
    <source>
        <dbReference type="Proteomes" id="UP001206483"/>
    </source>
</evidence>
<comment type="caution">
    <text evidence="1">The sequence shown here is derived from an EMBL/GenBank/DDBJ whole genome shotgun (WGS) entry which is preliminary data.</text>
</comment>
<organism evidence="1 2">
    <name type="scientific">Kitasatospora paracochleata</name>
    <dbReference type="NCBI Taxonomy" id="58354"/>
    <lineage>
        <taxon>Bacteria</taxon>
        <taxon>Bacillati</taxon>
        <taxon>Actinomycetota</taxon>
        <taxon>Actinomycetes</taxon>
        <taxon>Kitasatosporales</taxon>
        <taxon>Streptomycetaceae</taxon>
        <taxon>Kitasatospora</taxon>
    </lineage>
</organism>
<keyword evidence="2" id="KW-1185">Reference proteome</keyword>
<accession>A0ABT1JBM8</accession>
<gene>
    <name evidence="1" type="ORF">FHR36_007280</name>
</gene>
<protein>
    <submittedName>
        <fullName evidence="1">Uncharacterized protein</fullName>
    </submittedName>
</protein>
<reference evidence="1 2" key="1">
    <citation type="submission" date="2022-06" db="EMBL/GenBank/DDBJ databases">
        <title>Sequencing the genomes of 1000 actinobacteria strains.</title>
        <authorList>
            <person name="Klenk H.-P."/>
        </authorList>
    </citation>
    <scope>NUCLEOTIDE SEQUENCE [LARGE SCALE GENOMIC DNA]</scope>
    <source>
        <strain evidence="1 2">DSM 41656</strain>
    </source>
</reference>
<sequence length="37" mass="4370">MDLDDVSDEEWHEALDRTLADIFGLDDRGRGHLEDRR</sequence>
<proteinExistence type="predicted"/>
<dbReference type="EMBL" id="JAMZDX010000008">
    <property type="protein sequence ID" value="MCP2314081.1"/>
    <property type="molecule type" value="Genomic_DNA"/>
</dbReference>
<name>A0ABT1JBM8_9ACTN</name>
<dbReference type="Proteomes" id="UP001206483">
    <property type="component" value="Unassembled WGS sequence"/>
</dbReference>
<evidence type="ECO:0000313" key="1">
    <source>
        <dbReference type="EMBL" id="MCP2314081.1"/>
    </source>
</evidence>